<evidence type="ECO:0000256" key="2">
    <source>
        <dbReference type="PIRSR" id="PIRSR640255-2"/>
    </source>
</evidence>
<dbReference type="Pfam" id="PF01223">
    <property type="entry name" value="Endonuclease_NS"/>
    <property type="match status" value="1"/>
</dbReference>
<dbReference type="GO" id="GO:0003676">
    <property type="term" value="F:nucleic acid binding"/>
    <property type="evidence" value="ECO:0007669"/>
    <property type="project" value="InterPro"/>
</dbReference>
<dbReference type="GO" id="GO:0016787">
    <property type="term" value="F:hydrolase activity"/>
    <property type="evidence" value="ECO:0007669"/>
    <property type="project" value="InterPro"/>
</dbReference>
<dbReference type="SUPFAM" id="SSF54060">
    <property type="entry name" value="His-Me finger endonucleases"/>
    <property type="match status" value="1"/>
</dbReference>
<keyword evidence="6" id="KW-0255">Endonuclease</keyword>
<keyword evidence="7" id="KW-1185">Reference proteome</keyword>
<feature type="domain" description="DNA/RNA non-specific endonuclease/pyrophosphatase/phosphodiesterase" evidence="5">
    <location>
        <begin position="32"/>
        <end position="217"/>
    </location>
</feature>
<feature type="chain" id="PRO_5020677136" evidence="3">
    <location>
        <begin position="25"/>
        <end position="219"/>
    </location>
</feature>
<dbReference type="SMART" id="SM00892">
    <property type="entry name" value="Endonuclease_NS"/>
    <property type="match status" value="1"/>
</dbReference>
<keyword evidence="6" id="KW-0540">Nuclease</keyword>
<feature type="domain" description="ENPP1-3/EXOG-like endonuclease/phosphodiesterase" evidence="4">
    <location>
        <begin position="33"/>
        <end position="219"/>
    </location>
</feature>
<feature type="signal peptide" evidence="3">
    <location>
        <begin position="1"/>
        <end position="24"/>
    </location>
</feature>
<proteinExistence type="predicted"/>
<evidence type="ECO:0000259" key="5">
    <source>
        <dbReference type="SMART" id="SM00892"/>
    </source>
</evidence>
<dbReference type="InterPro" id="IPR044925">
    <property type="entry name" value="His-Me_finger_sf"/>
</dbReference>
<dbReference type="Proteomes" id="UP000293583">
    <property type="component" value="Unassembled WGS sequence"/>
</dbReference>
<evidence type="ECO:0000256" key="3">
    <source>
        <dbReference type="SAM" id="SignalP"/>
    </source>
</evidence>
<feature type="binding site" evidence="2">
    <location>
        <position position="126"/>
    </location>
    <ligand>
        <name>Mg(2+)</name>
        <dbReference type="ChEBI" id="CHEBI:18420"/>
        <note>catalytic</note>
    </ligand>
</feature>
<name>A0A4Q9BB40_9BACT</name>
<evidence type="ECO:0000313" key="7">
    <source>
        <dbReference type="Proteomes" id="UP000293583"/>
    </source>
</evidence>
<dbReference type="PANTHER" id="PTHR13966:SF5">
    <property type="entry name" value="ENDONUCLEASE G, MITOCHONDRIAL"/>
    <property type="match status" value="1"/>
</dbReference>
<feature type="active site" description="Proton acceptor" evidence="1">
    <location>
        <position position="95"/>
    </location>
</feature>
<dbReference type="SMART" id="SM00477">
    <property type="entry name" value="NUC"/>
    <property type="match status" value="1"/>
</dbReference>
<keyword evidence="3" id="KW-0732">Signal</keyword>
<dbReference type="Gene3D" id="3.40.570.10">
    <property type="entry name" value="Extracellular Endonuclease, subunit A"/>
    <property type="match status" value="1"/>
</dbReference>
<keyword evidence="2" id="KW-0479">Metal-binding</keyword>
<dbReference type="AlphaFoldDB" id="A0A4Q9BB40"/>
<gene>
    <name evidence="6" type="ORF">EWU20_06630</name>
</gene>
<reference evidence="6 7" key="1">
    <citation type="submission" date="2019-02" db="EMBL/GenBank/DDBJ databases">
        <title>Genome of a new Bacteroidetes strain.</title>
        <authorList>
            <person name="Pitt A."/>
        </authorList>
    </citation>
    <scope>NUCLEOTIDE SEQUENCE [LARGE SCALE GENOMIC DNA]</scope>
    <source>
        <strain evidence="6 7">103A-SOEBACH</strain>
    </source>
</reference>
<sequence length="219" mass="25042">MLLNFIFSLLLSVGVPNISGASSASTTNYLSVKKGYIMSYNGVEGRANWVGWTLKASNVGPVNRTNRFIQDESFPRSFKIVDEKDYAHSGYDRGHLCNSEDRTSSYYLNEETFLMSNMIPQTPELNRGPFKMLEEYCRKLVIKKGQQLLIYSGGIGAKDRLFSGVIVPAYCWKVVYTPDKIWCILFPNERVLNKNWQTYAVPLETLEKMTGFRFPRKLS</sequence>
<organism evidence="6 7">
    <name type="scientific">Aquirufa antheringensis</name>
    <dbReference type="NCBI Taxonomy" id="2516559"/>
    <lineage>
        <taxon>Bacteria</taxon>
        <taxon>Pseudomonadati</taxon>
        <taxon>Bacteroidota</taxon>
        <taxon>Cytophagia</taxon>
        <taxon>Cytophagales</taxon>
        <taxon>Flectobacillaceae</taxon>
        <taxon>Aquirufa</taxon>
    </lineage>
</organism>
<dbReference type="InterPro" id="IPR001604">
    <property type="entry name" value="Endo_G_ENPP1-like_dom"/>
</dbReference>
<comment type="caution">
    <text evidence="6">The sequence shown here is derived from an EMBL/GenBank/DDBJ whole genome shotgun (WGS) entry which is preliminary data.</text>
</comment>
<evidence type="ECO:0000256" key="1">
    <source>
        <dbReference type="PIRSR" id="PIRSR640255-1"/>
    </source>
</evidence>
<dbReference type="PANTHER" id="PTHR13966">
    <property type="entry name" value="ENDONUCLEASE RELATED"/>
    <property type="match status" value="1"/>
</dbReference>
<dbReference type="InterPro" id="IPR040255">
    <property type="entry name" value="Non-specific_endonuclease"/>
</dbReference>
<dbReference type="OrthoDB" id="9811262at2"/>
<dbReference type="InterPro" id="IPR044929">
    <property type="entry name" value="DNA/RNA_non-sp_Endonuclease_sf"/>
</dbReference>
<evidence type="ECO:0000313" key="6">
    <source>
        <dbReference type="EMBL" id="TBH73046.1"/>
    </source>
</evidence>
<evidence type="ECO:0000259" key="4">
    <source>
        <dbReference type="SMART" id="SM00477"/>
    </source>
</evidence>
<accession>A0A4Q9BB40</accession>
<keyword evidence="6" id="KW-0378">Hydrolase</keyword>
<protein>
    <submittedName>
        <fullName evidence="6">DNA/RNA non-specific endonuclease</fullName>
    </submittedName>
</protein>
<dbReference type="InterPro" id="IPR020821">
    <property type="entry name" value="ENPP1-3/EXOG-like_nuc-like"/>
</dbReference>
<dbReference type="EMBL" id="SEWY01000003">
    <property type="protein sequence ID" value="TBH73046.1"/>
    <property type="molecule type" value="Genomic_DNA"/>
</dbReference>
<dbReference type="RefSeq" id="WP_130923200.1">
    <property type="nucleotide sequence ID" value="NZ_SEWY01000003.1"/>
</dbReference>
<dbReference type="GO" id="GO:0004519">
    <property type="term" value="F:endonuclease activity"/>
    <property type="evidence" value="ECO:0007669"/>
    <property type="project" value="UniProtKB-KW"/>
</dbReference>
<dbReference type="GO" id="GO:0046872">
    <property type="term" value="F:metal ion binding"/>
    <property type="evidence" value="ECO:0007669"/>
    <property type="project" value="UniProtKB-KW"/>
</dbReference>